<reference evidence="1" key="1">
    <citation type="submission" date="2018-02" db="EMBL/GenBank/DDBJ databases">
        <title>Rhizophora mucronata_Transcriptome.</title>
        <authorList>
            <person name="Meera S.P."/>
            <person name="Sreeshan A."/>
            <person name="Augustine A."/>
        </authorList>
    </citation>
    <scope>NUCLEOTIDE SEQUENCE</scope>
    <source>
        <tissue evidence="1">Leaf</tissue>
    </source>
</reference>
<organism evidence="1">
    <name type="scientific">Rhizophora mucronata</name>
    <name type="common">Asiatic mangrove</name>
    <dbReference type="NCBI Taxonomy" id="61149"/>
    <lineage>
        <taxon>Eukaryota</taxon>
        <taxon>Viridiplantae</taxon>
        <taxon>Streptophyta</taxon>
        <taxon>Embryophyta</taxon>
        <taxon>Tracheophyta</taxon>
        <taxon>Spermatophyta</taxon>
        <taxon>Magnoliopsida</taxon>
        <taxon>eudicotyledons</taxon>
        <taxon>Gunneridae</taxon>
        <taxon>Pentapetalae</taxon>
        <taxon>rosids</taxon>
        <taxon>fabids</taxon>
        <taxon>Malpighiales</taxon>
        <taxon>Rhizophoraceae</taxon>
        <taxon>Rhizophora</taxon>
    </lineage>
</organism>
<dbReference type="EMBL" id="GGEC01078095">
    <property type="protein sequence ID" value="MBX58579.1"/>
    <property type="molecule type" value="Transcribed_RNA"/>
</dbReference>
<protein>
    <submittedName>
        <fullName evidence="1">Uncharacterized protein</fullName>
    </submittedName>
</protein>
<evidence type="ECO:0000313" key="1">
    <source>
        <dbReference type="EMBL" id="MBX58579.1"/>
    </source>
</evidence>
<sequence>MNEKDSTGIVLCSCEWGNLSCIISFTYLHFRMVLKDLGALFGSLV</sequence>
<dbReference type="AlphaFoldDB" id="A0A2P2PVC0"/>
<accession>A0A2P2PVC0</accession>
<proteinExistence type="predicted"/>
<name>A0A2P2PVC0_RHIMU</name>